<dbReference type="RefSeq" id="WP_249242590.1">
    <property type="nucleotide sequence ID" value="NZ_CP096649.1"/>
</dbReference>
<dbReference type="Gene3D" id="3.40.50.1820">
    <property type="entry name" value="alpha/beta hydrolase"/>
    <property type="match status" value="1"/>
</dbReference>
<dbReference type="EMBL" id="CP096649">
    <property type="protein sequence ID" value="UQK59069.1"/>
    <property type="molecule type" value="Genomic_DNA"/>
</dbReference>
<dbReference type="SUPFAM" id="SSF53300">
    <property type="entry name" value="vWA-like"/>
    <property type="match status" value="1"/>
</dbReference>
<dbReference type="CDD" id="cd00198">
    <property type="entry name" value="vWFA"/>
    <property type="match status" value="1"/>
</dbReference>
<keyword evidence="1" id="KW-0175">Coiled coil</keyword>
<dbReference type="SUPFAM" id="SSF53474">
    <property type="entry name" value="alpha/beta-Hydrolases"/>
    <property type="match status" value="1"/>
</dbReference>
<feature type="signal peptide" evidence="2">
    <location>
        <begin position="1"/>
        <end position="25"/>
    </location>
</feature>
<dbReference type="InterPro" id="IPR003386">
    <property type="entry name" value="LACT/PDAT_acylTrfase"/>
</dbReference>
<keyword evidence="3" id="KW-0378">Hydrolase</keyword>
<dbReference type="AlphaFoldDB" id="A0A9E7DJB9"/>
<keyword evidence="2" id="KW-0732">Signal</keyword>
<reference evidence="3" key="1">
    <citation type="submission" date="2022-04" db="EMBL/GenBank/DDBJ databases">
        <title>Complete genome sequences of Ezakiella coagulans and Fenollaria massiliensis.</title>
        <authorList>
            <person name="France M.T."/>
            <person name="Clifford J."/>
            <person name="Narina S."/>
            <person name="Rutt L."/>
            <person name="Ravel J."/>
        </authorList>
    </citation>
    <scope>NUCLEOTIDE SEQUENCE</scope>
    <source>
        <strain evidence="3">C0061C2</strain>
    </source>
</reference>
<keyword evidence="4" id="KW-1185">Reference proteome</keyword>
<dbReference type="Gene3D" id="3.40.50.410">
    <property type="entry name" value="von Willebrand factor, type A domain"/>
    <property type="match status" value="1"/>
</dbReference>
<dbReference type="GO" id="GO:0016787">
    <property type="term" value="F:hydrolase activity"/>
    <property type="evidence" value="ECO:0007669"/>
    <property type="project" value="UniProtKB-KW"/>
</dbReference>
<gene>
    <name evidence="3" type="ORF">M1R53_07455</name>
</gene>
<dbReference type="Pfam" id="PF02450">
    <property type="entry name" value="LCAT"/>
    <property type="match status" value="1"/>
</dbReference>
<feature type="coiled-coil region" evidence="1">
    <location>
        <begin position="50"/>
        <end position="77"/>
    </location>
</feature>
<evidence type="ECO:0000313" key="3">
    <source>
        <dbReference type="EMBL" id="UQK59069.1"/>
    </source>
</evidence>
<evidence type="ECO:0000256" key="1">
    <source>
        <dbReference type="SAM" id="Coils"/>
    </source>
</evidence>
<evidence type="ECO:0000313" key="4">
    <source>
        <dbReference type="Proteomes" id="UP000831151"/>
    </source>
</evidence>
<proteinExistence type="predicted"/>
<feature type="chain" id="PRO_5039638186" evidence="2">
    <location>
        <begin position="26"/>
        <end position="631"/>
    </location>
</feature>
<dbReference type="Proteomes" id="UP000831151">
    <property type="component" value="Chromosome"/>
</dbReference>
<dbReference type="GO" id="GO:0006629">
    <property type="term" value="P:lipid metabolic process"/>
    <property type="evidence" value="ECO:0007669"/>
    <property type="project" value="InterPro"/>
</dbReference>
<sequence>MRSNKKAIILALIMCLSIFMSFGQAVVKAGPSIDFGTKTKEVIFMVDRSMATGKERLAEIKNEINELSEKLIESDSNLSVSLIYFNGRAETLVEKVKDAALIKNAKTPEFALGFSNPIAAIEKARAIEKADKNYLVLYTSSYPAIGPIRADGPYTSRDHFYFRNANALKNTADELGSDYDLITVLDMARLNNKDYAFTKKLYTELSKKTYLNGDSKGILDYVHGGAAIDKVSEDKRPIVFVPGIAGSELYSIDEKYVSDEERKTGMISSDKEFIGKRIWIPLGYGKSELSELLNIKNNAYGLQEGDLRYAKLITRHTGPAASYTLLIDALIKHFPDRPVYLFSYDWRKSNEITSEKLDAFIDSINEGGKLKVDLIAHSMGGLVSSHYLAKHDDKVDKYISFGTPYEGAPHAYNEMTNGNILGGIADFFLNNFLNIDSKVVQDYDGLLELYPTKKMLDKYPYQVVMNQKQLDSELLKNNFVTYDSLVNKLHLTFASKSLGSDDVQEQMQAYLGSERFTEFLRRAQAYRAMGSMDESVYMLHRPNSMFIVGEGMDTQVSGYYTENVSGLSKVKKLMTKEGDGLVPLYSATMGMELDEMPEELRSKFKVVNGNHMGILMDAKCLDMMCHFLLGR</sequence>
<dbReference type="KEGG" id="fms:M1R53_07455"/>
<evidence type="ECO:0000256" key="2">
    <source>
        <dbReference type="SAM" id="SignalP"/>
    </source>
</evidence>
<dbReference type="PANTHER" id="PTHR11440">
    <property type="entry name" value="LECITHIN-CHOLESTEROL ACYLTRANSFERASE-RELATED"/>
    <property type="match status" value="1"/>
</dbReference>
<protein>
    <submittedName>
        <fullName evidence="3">Alpha/beta fold hydrolase</fullName>
    </submittedName>
</protein>
<accession>A0A9E7DJB9</accession>
<name>A0A9E7DJB9_9FIRM</name>
<dbReference type="GO" id="GO:0008374">
    <property type="term" value="F:O-acyltransferase activity"/>
    <property type="evidence" value="ECO:0007669"/>
    <property type="project" value="InterPro"/>
</dbReference>
<dbReference type="InterPro" id="IPR029058">
    <property type="entry name" value="AB_hydrolase_fold"/>
</dbReference>
<organism evidence="3 4">
    <name type="scientific">Fenollaria massiliensis</name>
    <dbReference type="NCBI Taxonomy" id="938288"/>
    <lineage>
        <taxon>Bacteria</taxon>
        <taxon>Bacillati</taxon>
        <taxon>Bacillota</taxon>
        <taxon>Clostridia</taxon>
        <taxon>Eubacteriales</taxon>
        <taxon>Fenollaria</taxon>
    </lineage>
</organism>
<dbReference type="InterPro" id="IPR036465">
    <property type="entry name" value="vWFA_dom_sf"/>
</dbReference>